<dbReference type="Gene3D" id="2.170.260.10">
    <property type="entry name" value="paz domain"/>
    <property type="match status" value="1"/>
</dbReference>
<dbReference type="GeneID" id="100123512"/>
<feature type="compositionally biased region" description="Low complexity" evidence="2">
    <location>
        <begin position="34"/>
        <end position="51"/>
    </location>
</feature>
<name>A0A7M7QEW0_NASVI</name>
<sequence>MMKEGEEENQQFGETSPTASTASPFVGSEDQADPSQSQLQPQHPQQSQPQPADVVEETTELLSEISLEPEAVSSESERVTPNLTVPADIVYKEVDQIPKRKDPTKAGTTGRPITVKTNMMAINVKQMNPNVVHYDVKIVPDTPKYLMRPVFLEVKKTLFPERNPAFDGRKNAFSAGELPIEDPSTAEVVVYNEDGQEKKYKVTIKIVNRIDLSWLKAFEPGTQDLPRNQQISIQALDVILRNAPAALMSCVPIRSSFFTPPKGQVMSLGGGMDLWVGLFQSAVLGWKPYFNVDVAHKSFPKPQSVLDLMKTICGCDGQDQGGRQQYGRQRGNGHRGGYGQRRGYGHQGGYGQQEGPTELNADLIYSCKEGIRKFLKGLKVVIEIPGQPTSRRTQRVNDLVICPKDNIFDHNGHRITVEQYYKLEKKYTIKHPDFPCLWVGGRDKNIHVPVEICTVVGGQATLKKLTDRQTSSMIKFAATGTEERKNKIMNAFNSMRHNEDPCMKEFGVSVSGEFETVPARVLDPPQLRYQNQNVTVIKGAWRASQFVQPSQLIENDNTWTVLNLDYRTRDDKLYRLVEALKKAGNAVGMPVGNPLSPFKSMQLRVQDMRELMAYFNEMKTKQIKLVVVVVPEMKGPYSKVKQMSELEVGLLTQCLKSKTLFKLNDATAGNILLKINAKLNGINHIFEETVSRPPCLDHPCMIIGADVTHPSPDATNIPSIAAVAASHDPNAFKYNVEIRLQRPKQEIIVDLAEIMKIQLKYFYTSTGYKPERLIFYRDGVSDGQFGQIMHAELLAIRNACQSIEADYRPKITFLVVQKRHHTRLFPTDPSNSDDRNFNVQAGTIVDTEITHPSHIDFYLVSHASIQGTARPTKYRCLWDDSDMSEDEIENLTYFLCHMFSRCTRSVSYPTPTYYAHLAAFRARALIQDVHIDMNNLPQEQLRKLTIKDEVLKDSPMFFV</sequence>
<dbReference type="Pfam" id="PF16486">
    <property type="entry name" value="ArgoN"/>
    <property type="match status" value="1"/>
</dbReference>
<dbReference type="InterPro" id="IPR032472">
    <property type="entry name" value="ArgoL2"/>
</dbReference>
<dbReference type="InterPro" id="IPR036085">
    <property type="entry name" value="PAZ_dom_sf"/>
</dbReference>
<dbReference type="RefSeq" id="XP_031786529.1">
    <property type="nucleotide sequence ID" value="XM_031930669.1"/>
</dbReference>
<dbReference type="SMR" id="A0A7M7QEW0"/>
<dbReference type="Gene3D" id="3.40.50.2300">
    <property type="match status" value="1"/>
</dbReference>
<dbReference type="SMART" id="SM00950">
    <property type="entry name" value="Piwi"/>
    <property type="match status" value="1"/>
</dbReference>
<dbReference type="KEGG" id="nvi:100123512"/>
<dbReference type="GO" id="GO:0034587">
    <property type="term" value="P:piRNA processing"/>
    <property type="evidence" value="ECO:0007669"/>
    <property type="project" value="UniProtKB-ARBA"/>
</dbReference>
<evidence type="ECO:0000313" key="5">
    <source>
        <dbReference type="EnsemblMetazoa" id="XP_031786529"/>
    </source>
</evidence>
<dbReference type="InParanoid" id="A0A7M7QEW0"/>
<evidence type="ECO:0000259" key="3">
    <source>
        <dbReference type="PROSITE" id="PS50821"/>
    </source>
</evidence>
<dbReference type="CDD" id="cd04657">
    <property type="entry name" value="Piwi_ago-like"/>
    <property type="match status" value="1"/>
</dbReference>
<dbReference type="SMART" id="SM00949">
    <property type="entry name" value="PAZ"/>
    <property type="match status" value="1"/>
</dbReference>
<dbReference type="Pfam" id="PF16488">
    <property type="entry name" value="ArgoL2"/>
    <property type="match status" value="1"/>
</dbReference>
<dbReference type="InterPro" id="IPR032474">
    <property type="entry name" value="Argonaute_N"/>
</dbReference>
<feature type="compositionally biased region" description="Polar residues" evidence="2">
    <location>
        <begin position="10"/>
        <end position="23"/>
    </location>
</feature>
<dbReference type="InterPro" id="IPR003100">
    <property type="entry name" value="PAZ_dom"/>
</dbReference>
<feature type="compositionally biased region" description="Low complexity" evidence="2">
    <location>
        <begin position="320"/>
        <end position="329"/>
    </location>
</feature>
<dbReference type="SUPFAM" id="SSF53098">
    <property type="entry name" value="Ribonuclease H-like"/>
    <property type="match status" value="1"/>
</dbReference>
<protein>
    <submittedName>
        <fullName evidence="5">Uncharacterized protein</fullName>
    </submittedName>
</protein>
<dbReference type="SUPFAM" id="SSF101690">
    <property type="entry name" value="PAZ domain"/>
    <property type="match status" value="2"/>
</dbReference>
<dbReference type="Proteomes" id="UP000002358">
    <property type="component" value="Chromosome 4"/>
</dbReference>
<dbReference type="Pfam" id="PF02170">
    <property type="entry name" value="PAZ"/>
    <property type="match status" value="1"/>
</dbReference>
<dbReference type="PANTHER" id="PTHR22891">
    <property type="entry name" value="EUKARYOTIC TRANSLATION INITIATION FACTOR 2C"/>
    <property type="match status" value="1"/>
</dbReference>
<dbReference type="Gene3D" id="3.30.420.10">
    <property type="entry name" value="Ribonuclease H-like superfamily/Ribonuclease H"/>
    <property type="match status" value="1"/>
</dbReference>
<feature type="region of interest" description="Disordered" evidence="2">
    <location>
        <begin position="320"/>
        <end position="351"/>
    </location>
</feature>
<reference evidence="5" key="1">
    <citation type="submission" date="2021-01" db="UniProtKB">
        <authorList>
            <consortium name="EnsemblMetazoa"/>
        </authorList>
    </citation>
    <scope>IDENTIFICATION</scope>
</reference>
<organism evidence="5 6">
    <name type="scientific">Nasonia vitripennis</name>
    <name type="common">Parasitic wasp</name>
    <dbReference type="NCBI Taxonomy" id="7425"/>
    <lineage>
        <taxon>Eukaryota</taxon>
        <taxon>Metazoa</taxon>
        <taxon>Ecdysozoa</taxon>
        <taxon>Arthropoda</taxon>
        <taxon>Hexapoda</taxon>
        <taxon>Insecta</taxon>
        <taxon>Pterygota</taxon>
        <taxon>Neoptera</taxon>
        <taxon>Endopterygota</taxon>
        <taxon>Hymenoptera</taxon>
        <taxon>Apocrita</taxon>
        <taxon>Proctotrupomorpha</taxon>
        <taxon>Chalcidoidea</taxon>
        <taxon>Pteromalidae</taxon>
        <taxon>Pteromalinae</taxon>
        <taxon>Nasonia</taxon>
    </lineage>
</organism>
<dbReference type="InterPro" id="IPR003165">
    <property type="entry name" value="Piwi"/>
</dbReference>
<dbReference type="InterPro" id="IPR045246">
    <property type="entry name" value="Piwi_ago-like"/>
</dbReference>
<evidence type="ECO:0000256" key="1">
    <source>
        <dbReference type="RuleBase" id="RU361178"/>
    </source>
</evidence>
<dbReference type="OrthoDB" id="10252740at2759"/>
<feature type="compositionally biased region" description="Gly residues" evidence="2">
    <location>
        <begin position="334"/>
        <end position="351"/>
    </location>
</feature>
<accession>A0A7M7QEW0</accession>
<evidence type="ECO:0000259" key="4">
    <source>
        <dbReference type="PROSITE" id="PS50822"/>
    </source>
</evidence>
<dbReference type="InterPro" id="IPR012337">
    <property type="entry name" value="RNaseH-like_sf"/>
</dbReference>
<dbReference type="SMART" id="SM01163">
    <property type="entry name" value="DUF1785"/>
    <property type="match status" value="1"/>
</dbReference>
<feature type="domain" description="Piwi" evidence="4">
    <location>
        <begin position="625"/>
        <end position="927"/>
    </location>
</feature>
<keyword evidence="6" id="KW-1185">Reference proteome</keyword>
<dbReference type="InterPro" id="IPR036397">
    <property type="entry name" value="RNaseH_sf"/>
</dbReference>
<dbReference type="EnsemblMetazoa" id="XM_031930669">
    <property type="protein sequence ID" value="XP_031786529"/>
    <property type="gene ID" value="LOC100123512"/>
</dbReference>
<feature type="region of interest" description="Disordered" evidence="2">
    <location>
        <begin position="1"/>
        <end position="61"/>
    </location>
</feature>
<comment type="similarity">
    <text evidence="1">Belongs to the argonaute family.</text>
</comment>
<dbReference type="InterPro" id="IPR014811">
    <property type="entry name" value="ArgoL1"/>
</dbReference>
<evidence type="ECO:0000256" key="2">
    <source>
        <dbReference type="SAM" id="MobiDB-lite"/>
    </source>
</evidence>
<feature type="domain" description="PAZ" evidence="3">
    <location>
        <begin position="358"/>
        <end position="457"/>
    </location>
</feature>
<dbReference type="GO" id="GO:0003723">
    <property type="term" value="F:RNA binding"/>
    <property type="evidence" value="ECO:0007669"/>
    <property type="project" value="InterPro"/>
</dbReference>
<dbReference type="PROSITE" id="PS50821">
    <property type="entry name" value="PAZ"/>
    <property type="match status" value="1"/>
</dbReference>
<dbReference type="AlphaFoldDB" id="A0A7M7QEW0"/>
<dbReference type="Pfam" id="PF02171">
    <property type="entry name" value="Piwi"/>
    <property type="match status" value="1"/>
</dbReference>
<evidence type="ECO:0000313" key="6">
    <source>
        <dbReference type="Proteomes" id="UP000002358"/>
    </source>
</evidence>
<dbReference type="PROSITE" id="PS50822">
    <property type="entry name" value="PIWI"/>
    <property type="match status" value="1"/>
</dbReference>
<proteinExistence type="inferred from homology"/>
<dbReference type="CDD" id="cd02846">
    <property type="entry name" value="PAZ_argonaute_like"/>
    <property type="match status" value="1"/>
</dbReference>
<dbReference type="Pfam" id="PF08699">
    <property type="entry name" value="ArgoL1"/>
    <property type="match status" value="1"/>
</dbReference>